<feature type="transmembrane region" description="Helical" evidence="20">
    <location>
        <begin position="584"/>
        <end position="605"/>
    </location>
</feature>
<evidence type="ECO:0000256" key="5">
    <source>
        <dbReference type="ARBA" id="ARBA00013273"/>
    </source>
</evidence>
<dbReference type="PROSITE" id="PS51449">
    <property type="entry name" value="MTTASE_N"/>
    <property type="match status" value="1"/>
</dbReference>
<evidence type="ECO:0000256" key="4">
    <source>
        <dbReference type="ARBA" id="ARBA00008616"/>
    </source>
</evidence>
<dbReference type="InterPro" id="IPR000109">
    <property type="entry name" value="POT_fam"/>
</dbReference>
<dbReference type="PANTHER" id="PTHR11918">
    <property type="entry name" value="RADICAL SAM PROTEINS"/>
    <property type="match status" value="1"/>
</dbReference>
<evidence type="ECO:0000256" key="19">
    <source>
        <dbReference type="SAM" id="MobiDB-lite"/>
    </source>
</evidence>
<evidence type="ECO:0000256" key="13">
    <source>
        <dbReference type="ARBA" id="ARBA00022989"/>
    </source>
</evidence>
<dbReference type="NCBIfam" id="TIGR00089">
    <property type="entry name" value="MiaB/RimO family radical SAM methylthiotransferase"/>
    <property type="match status" value="1"/>
</dbReference>
<keyword evidence="8" id="KW-0808">Transferase</keyword>
<keyword evidence="9" id="KW-0949">S-adenosyl-L-methionine</keyword>
<dbReference type="EC" id="2.8.4.5" evidence="5"/>
<evidence type="ECO:0000256" key="18">
    <source>
        <dbReference type="ARBA" id="ARBA00051661"/>
    </source>
</evidence>
<keyword evidence="15" id="KW-0411">Iron-sulfur</keyword>
<evidence type="ECO:0000313" key="24">
    <source>
        <dbReference type="EMBL" id="KAH0875709.1"/>
    </source>
</evidence>
<dbReference type="NCBIfam" id="TIGR01578">
    <property type="entry name" value="MiaB-like-B"/>
    <property type="match status" value="1"/>
</dbReference>
<evidence type="ECO:0000256" key="12">
    <source>
        <dbReference type="ARBA" id="ARBA00022723"/>
    </source>
</evidence>
<feature type="domain" description="Radical SAM core" evidence="23">
    <location>
        <begin position="207"/>
        <end position="439"/>
    </location>
</feature>
<keyword evidence="11" id="KW-0819">tRNA processing</keyword>
<feature type="transmembrane region" description="Helical" evidence="20">
    <location>
        <begin position="689"/>
        <end position="710"/>
    </location>
</feature>
<dbReference type="Proteomes" id="UP000824890">
    <property type="component" value="Unassembled WGS sequence"/>
</dbReference>
<dbReference type="PROSITE" id="PS51918">
    <property type="entry name" value="RADICAL_SAM"/>
    <property type="match status" value="1"/>
</dbReference>
<evidence type="ECO:0000256" key="2">
    <source>
        <dbReference type="ARBA" id="ARBA00002399"/>
    </source>
</evidence>
<evidence type="ECO:0000259" key="23">
    <source>
        <dbReference type="PROSITE" id="PS51918"/>
    </source>
</evidence>
<comment type="function">
    <text evidence="2">Catalyzes the methylthiolation of N6-threonylcarbamoyladenosine (t(6)A), leading to the formation of 2-methylthio-N6-threonylcarbamoyladenosine (ms(2)t(6)A) at position 37 in tRNAs that read codons beginning with adenine.</text>
</comment>
<dbReference type="InterPro" id="IPR023404">
    <property type="entry name" value="rSAM_horseshoe"/>
</dbReference>
<dbReference type="InterPro" id="IPR007197">
    <property type="entry name" value="rSAM"/>
</dbReference>
<name>A0ABQ7Z6E9_BRANA</name>
<evidence type="ECO:0000256" key="16">
    <source>
        <dbReference type="ARBA" id="ARBA00023136"/>
    </source>
</evidence>
<comment type="caution">
    <text evidence="24">The sequence shown here is derived from an EMBL/GenBank/DDBJ whole genome shotgun (WGS) entry which is preliminary data.</text>
</comment>
<dbReference type="Gene3D" id="3.40.50.12160">
    <property type="entry name" value="Methylthiotransferase, N-terminal domain"/>
    <property type="match status" value="1"/>
</dbReference>
<evidence type="ECO:0000256" key="17">
    <source>
        <dbReference type="ARBA" id="ARBA00031213"/>
    </source>
</evidence>
<comment type="similarity">
    <text evidence="4">Belongs to the methylthiotransferase family. CDKAL1 subfamily.</text>
</comment>
<dbReference type="SFLD" id="SFLDS00029">
    <property type="entry name" value="Radical_SAM"/>
    <property type="match status" value="1"/>
</dbReference>
<evidence type="ECO:0000256" key="14">
    <source>
        <dbReference type="ARBA" id="ARBA00023004"/>
    </source>
</evidence>
<dbReference type="InterPro" id="IPR013848">
    <property type="entry name" value="Methylthiotransferase_N"/>
</dbReference>
<evidence type="ECO:0000256" key="8">
    <source>
        <dbReference type="ARBA" id="ARBA00022679"/>
    </source>
</evidence>
<comment type="subcellular location">
    <subcellularLocation>
        <location evidence="3">Membrane</location>
        <topology evidence="3">Multi-pass membrane protein</topology>
    </subcellularLocation>
</comment>
<feature type="transmembrane region" description="Helical" evidence="20">
    <location>
        <begin position="1171"/>
        <end position="1191"/>
    </location>
</feature>
<feature type="transmembrane region" description="Helical" evidence="20">
    <location>
        <begin position="1056"/>
        <end position="1078"/>
    </location>
</feature>
<organism evidence="24 25">
    <name type="scientific">Brassica napus</name>
    <name type="common">Rape</name>
    <dbReference type="NCBI Taxonomy" id="3708"/>
    <lineage>
        <taxon>Eukaryota</taxon>
        <taxon>Viridiplantae</taxon>
        <taxon>Streptophyta</taxon>
        <taxon>Embryophyta</taxon>
        <taxon>Tracheophyta</taxon>
        <taxon>Spermatophyta</taxon>
        <taxon>Magnoliopsida</taxon>
        <taxon>eudicotyledons</taxon>
        <taxon>Gunneridae</taxon>
        <taxon>Pentapetalae</taxon>
        <taxon>rosids</taxon>
        <taxon>malvids</taxon>
        <taxon>Brassicales</taxon>
        <taxon>Brassicaceae</taxon>
        <taxon>Brassiceae</taxon>
        <taxon>Brassica</taxon>
    </lineage>
</organism>
<feature type="transmembrane region" description="Helical" evidence="20">
    <location>
        <begin position="782"/>
        <end position="804"/>
    </location>
</feature>
<keyword evidence="7" id="KW-0004">4Fe-4S</keyword>
<proteinExistence type="inferred from homology"/>
<sequence>MNIMEDIEDMFAGGAGGAPPGFRLPFNAVGVNPKRNTSKRSISKQKDEVTDSNRDSLAPPSMKIPGTQTIYIKTFGCSHNQASSANRQYWISDSEYMAGQLTAFGYGLTEVPEDADLWLINTCTVKSPSQSAMSTLITRGRSGKKPLVIAGCVPQGSRDLKELEGVSVVGVQQIDRVVEIVEETLKGHEVRLLNRKTLPALDLPKVRRNNFIEILPINVGCLGACTYCKTKHARGHLGSYTVESLVERVRTVISEGVKEIWLSSEDTGAYGRDIGVNLPILLNAIVKELPSDQSTMLRIGMTNPPFILEHLKEIAAVLRHPCVYTFLHVPVQSGSDAVLTAMNREYTSGEFRTVVDTLTELVPGMQIATDIICGFPGETDEDFSQTVGLIKDYKFAQVHISQFYPRPGTPAAKMKKVQSKIVKQRSRELTCVFEAFAPYTGMEGKEERIWITEIATDGVHLVGHTKGYIQVLVSGPESMLGTSAIARITSVGRWSVFGEVIETLASTNVVTQVREETKPACTSDVSTCEACACSAENCCGEGKSGEACNISGDITGQDHKTGEKSMTKEEEKQEVVSHWGLVDKALVCGVFVSSLTILVLIISIASRASVLNVPKQGRYVVIRQPVQVTNYMNLLSSFFMIEANKTFVEPRATKAMFERMKAEKEEGRGGGERTSEQDLRKKLEKLSKLNTYSSWLNILTLMSLTWHFVYLGQRLGTLPMALAGDELGNTLFPGKPAVRCSPGGWKSARLIIFVEMAEQFAFYGISSNLITYLTGPLGESTAAAAVKINTWSGTVSFLPLLWGFVADSFLGRFRTIIIASLLYILGLGLLSFSAMVPSPPQDSNQLQVTLFFVSLYLIALGEGGYTPCLKVFGADQFVGNDLEKSKAKSSFFNWLVFGSCVSILSTRLVSNYIQENLSWSLGFGIPGASMLLALVLFLLGTKTYRFTTERGGNKNPFARIIHVYMEAIKNRRQPDLDLANPNETLLLLAHQGSKQFRFLDRAAISCDLAEIEKAKAVLKLVPIWMSCLVYAVVCSQPYTFFTKQGSIMNRSVSPGFLVPAATLQCVTSIIMVAFIPIYDRLLVPIARSLTQNHLGITMLQRIGTGIFLSILAMVVAALVETKRLQTAQDDVKMSVWWLAPQYAIYGISYVFTLIGLHEFSYDQVPSELRSIGMALNASIYGVGHFLSSFMISVIDKVTRQSCQTSWFDNDLNKAHLDYFYWLLAFVSSICFASYLWFAKSYVYNRPTTF</sequence>
<dbReference type="Pfam" id="PF00919">
    <property type="entry name" value="UPF0004"/>
    <property type="match status" value="1"/>
</dbReference>
<dbReference type="Pfam" id="PF04055">
    <property type="entry name" value="Radical_SAM"/>
    <property type="match status" value="1"/>
</dbReference>
<evidence type="ECO:0000256" key="3">
    <source>
        <dbReference type="ARBA" id="ARBA00004141"/>
    </source>
</evidence>
<dbReference type="InterPro" id="IPR006638">
    <property type="entry name" value="Elp3/MiaA/NifB-like_rSAM"/>
</dbReference>
<dbReference type="PANTHER" id="PTHR11918:SF45">
    <property type="entry name" value="THREONYLCARBAMOYLADENOSINE TRNA METHYLTHIOTRANSFERASE"/>
    <property type="match status" value="1"/>
</dbReference>
<comment type="cofactor">
    <cofactor evidence="1">
        <name>[4Fe-4S] cluster</name>
        <dbReference type="ChEBI" id="CHEBI:49883"/>
    </cofactor>
</comment>
<evidence type="ECO:0000259" key="21">
    <source>
        <dbReference type="PROSITE" id="PS50926"/>
    </source>
</evidence>
<keyword evidence="12" id="KW-0479">Metal-binding</keyword>
<feature type="transmembrane region" description="Helical" evidence="20">
    <location>
        <begin position="1139"/>
        <end position="1159"/>
    </location>
</feature>
<evidence type="ECO:0000256" key="15">
    <source>
        <dbReference type="ARBA" id="ARBA00023014"/>
    </source>
</evidence>
<dbReference type="InterPro" id="IPR036259">
    <property type="entry name" value="MFS_trans_sf"/>
</dbReference>
<keyword evidence="14" id="KW-0408">Iron</keyword>
<dbReference type="InterPro" id="IPR058240">
    <property type="entry name" value="rSAM_sf"/>
</dbReference>
<evidence type="ECO:0000256" key="20">
    <source>
        <dbReference type="SAM" id="Phobius"/>
    </source>
</evidence>
<evidence type="ECO:0000313" key="25">
    <source>
        <dbReference type="Proteomes" id="UP000824890"/>
    </source>
</evidence>
<evidence type="ECO:0000259" key="22">
    <source>
        <dbReference type="PROSITE" id="PS51449"/>
    </source>
</evidence>
<feature type="transmembrane region" description="Helical" evidence="20">
    <location>
        <begin position="816"/>
        <end position="836"/>
    </location>
</feature>
<evidence type="ECO:0000256" key="6">
    <source>
        <dbReference type="ARBA" id="ARBA00018810"/>
    </source>
</evidence>
<feature type="region of interest" description="Disordered" evidence="19">
    <location>
        <begin position="30"/>
        <end position="62"/>
    </location>
</feature>
<feature type="transmembrane region" description="Helical" evidence="20">
    <location>
        <begin position="919"/>
        <end position="940"/>
    </location>
</feature>
<keyword evidence="10 20" id="KW-0812">Transmembrane</keyword>
<dbReference type="InterPro" id="IPR020612">
    <property type="entry name" value="Methylthiotransferase_CS"/>
</dbReference>
<feature type="domain" description="TRAM" evidence="21">
    <location>
        <begin position="440"/>
        <end position="502"/>
    </location>
</feature>
<dbReference type="Pfam" id="PF00854">
    <property type="entry name" value="PTR2"/>
    <property type="match status" value="1"/>
</dbReference>
<dbReference type="InterPro" id="IPR006466">
    <property type="entry name" value="MiaB-like_arc_euk"/>
</dbReference>
<feature type="transmembrane region" description="Helical" evidence="20">
    <location>
        <begin position="1218"/>
        <end position="1237"/>
    </location>
</feature>
<evidence type="ECO:0000256" key="11">
    <source>
        <dbReference type="ARBA" id="ARBA00022694"/>
    </source>
</evidence>
<evidence type="ECO:0000256" key="1">
    <source>
        <dbReference type="ARBA" id="ARBA00001966"/>
    </source>
</evidence>
<dbReference type="EMBL" id="JAGKQM010000016">
    <property type="protein sequence ID" value="KAH0875709.1"/>
    <property type="molecule type" value="Genomic_DNA"/>
</dbReference>
<dbReference type="PROSITE" id="PS01278">
    <property type="entry name" value="MTTASE_RADICAL"/>
    <property type="match status" value="1"/>
</dbReference>
<dbReference type="Gene3D" id="1.20.1250.20">
    <property type="entry name" value="MFS general substrate transporter like domains"/>
    <property type="match status" value="1"/>
</dbReference>
<evidence type="ECO:0000256" key="7">
    <source>
        <dbReference type="ARBA" id="ARBA00022485"/>
    </source>
</evidence>
<feature type="transmembrane region" description="Helical" evidence="20">
    <location>
        <begin position="892"/>
        <end position="913"/>
    </location>
</feature>
<accession>A0ABQ7Z6E9</accession>
<comment type="catalytic activity">
    <reaction evidence="18">
        <text>N(6)-L-threonylcarbamoyladenosine(37) in tRNA + (sulfur carrier)-SH + AH2 + 2 S-adenosyl-L-methionine = 2-methylsulfanyl-N(6)-L-threonylcarbamoyladenosine(37) in tRNA + (sulfur carrier)-H + 5'-deoxyadenosine + L-methionine + A + S-adenosyl-L-homocysteine + 2 H(+)</text>
        <dbReference type="Rhea" id="RHEA:37075"/>
        <dbReference type="Rhea" id="RHEA-COMP:10163"/>
        <dbReference type="Rhea" id="RHEA-COMP:11092"/>
        <dbReference type="Rhea" id="RHEA-COMP:14737"/>
        <dbReference type="Rhea" id="RHEA-COMP:14739"/>
        <dbReference type="ChEBI" id="CHEBI:13193"/>
        <dbReference type="ChEBI" id="CHEBI:15378"/>
        <dbReference type="ChEBI" id="CHEBI:17319"/>
        <dbReference type="ChEBI" id="CHEBI:17499"/>
        <dbReference type="ChEBI" id="CHEBI:29917"/>
        <dbReference type="ChEBI" id="CHEBI:57844"/>
        <dbReference type="ChEBI" id="CHEBI:57856"/>
        <dbReference type="ChEBI" id="CHEBI:59789"/>
        <dbReference type="ChEBI" id="CHEBI:64428"/>
        <dbReference type="ChEBI" id="CHEBI:74418"/>
        <dbReference type="ChEBI" id="CHEBI:74420"/>
        <dbReference type="EC" id="2.8.4.5"/>
    </reaction>
</comment>
<feature type="transmembrane region" description="Helical" evidence="20">
    <location>
        <begin position="1099"/>
        <end position="1119"/>
    </location>
</feature>
<dbReference type="SUPFAM" id="SSF103473">
    <property type="entry name" value="MFS general substrate transporter"/>
    <property type="match status" value="1"/>
</dbReference>
<feature type="compositionally biased region" description="Basic and acidic residues" evidence="19">
    <location>
        <begin position="44"/>
        <end position="54"/>
    </location>
</feature>
<dbReference type="InterPro" id="IPR005839">
    <property type="entry name" value="Methylthiotransferase"/>
</dbReference>
<dbReference type="InterPro" id="IPR002792">
    <property type="entry name" value="TRAM_dom"/>
</dbReference>
<dbReference type="SMART" id="SM00729">
    <property type="entry name" value="Elp3"/>
    <property type="match status" value="1"/>
</dbReference>
<keyword evidence="16 20" id="KW-0472">Membrane</keyword>
<dbReference type="InterPro" id="IPR038135">
    <property type="entry name" value="Methylthiotransferase_N_sf"/>
</dbReference>
<feature type="transmembrane region" description="Helical" evidence="20">
    <location>
        <begin position="848"/>
        <end position="872"/>
    </location>
</feature>
<dbReference type="SFLD" id="SFLDG01082">
    <property type="entry name" value="B12-binding_domain_containing"/>
    <property type="match status" value="1"/>
</dbReference>
<dbReference type="SUPFAM" id="SSF102114">
    <property type="entry name" value="Radical SAM enzymes"/>
    <property type="match status" value="1"/>
</dbReference>
<keyword evidence="25" id="KW-1185">Reference proteome</keyword>
<dbReference type="Gene3D" id="3.80.30.20">
    <property type="entry name" value="tm_1862 like domain"/>
    <property type="match status" value="1"/>
</dbReference>
<protein>
    <recommendedName>
        <fullName evidence="6">Threonylcarbamoyladenosine tRNA methylthiotransferase</fullName>
        <ecNumber evidence="5">2.8.4.5</ecNumber>
    </recommendedName>
    <alternativeName>
        <fullName evidence="17">tRNA-t(6)A37 methylthiotransferase</fullName>
    </alternativeName>
</protein>
<dbReference type="PROSITE" id="PS50926">
    <property type="entry name" value="TRAM"/>
    <property type="match status" value="1"/>
</dbReference>
<dbReference type="CDD" id="cd01335">
    <property type="entry name" value="Radical_SAM"/>
    <property type="match status" value="1"/>
</dbReference>
<evidence type="ECO:0000256" key="10">
    <source>
        <dbReference type="ARBA" id="ARBA00022692"/>
    </source>
</evidence>
<feature type="domain" description="MTTase N-terminal" evidence="22">
    <location>
        <begin position="68"/>
        <end position="186"/>
    </location>
</feature>
<keyword evidence="13 20" id="KW-1133">Transmembrane helix</keyword>
<gene>
    <name evidence="24" type="ORF">HID58_073071</name>
</gene>
<reference evidence="24 25" key="1">
    <citation type="submission" date="2021-05" db="EMBL/GenBank/DDBJ databases">
        <title>Genome Assembly of Synthetic Allotetraploid Brassica napus Reveals Homoeologous Exchanges between Subgenomes.</title>
        <authorList>
            <person name="Davis J.T."/>
        </authorList>
    </citation>
    <scope>NUCLEOTIDE SEQUENCE [LARGE SCALE GENOMIC DNA]</scope>
    <source>
        <strain evidence="25">cv. Da-Ae</strain>
        <tissue evidence="24">Seedling</tissue>
    </source>
</reference>
<evidence type="ECO:0000256" key="9">
    <source>
        <dbReference type="ARBA" id="ARBA00022691"/>
    </source>
</evidence>